<name>A0AAE4MJS8_9EURY</name>
<keyword evidence="4 8" id="KW-0812">Transmembrane</keyword>
<dbReference type="SUPFAM" id="SSF82861">
    <property type="entry name" value="Mechanosensitive channel protein MscS (YggB), transmembrane region"/>
    <property type="match status" value="1"/>
</dbReference>
<evidence type="ECO:0000256" key="4">
    <source>
        <dbReference type="ARBA" id="ARBA00022692"/>
    </source>
</evidence>
<dbReference type="InterPro" id="IPR049278">
    <property type="entry name" value="MS_channel_C"/>
</dbReference>
<dbReference type="InterPro" id="IPR011066">
    <property type="entry name" value="MscS_channel_C_sf"/>
</dbReference>
<dbReference type="EMBL" id="JAWDKD010000018">
    <property type="protein sequence ID" value="MDV0447125.1"/>
    <property type="molecule type" value="Genomic_DNA"/>
</dbReference>
<comment type="subcellular location">
    <subcellularLocation>
        <location evidence="1">Cell membrane</location>
        <topology evidence="1">Multi-pass membrane protein</topology>
    </subcellularLocation>
</comment>
<dbReference type="AlphaFoldDB" id="A0AAE4MJS8"/>
<reference evidence="11" key="1">
    <citation type="submission" date="2023-06" db="EMBL/GenBank/DDBJ databases">
        <title>Genome sequence of Methanosarcinaceae archaeon Ag5.</title>
        <authorList>
            <person name="Protasov E."/>
            <person name="Platt K."/>
            <person name="Poehlein A."/>
            <person name="Daniel R."/>
            <person name="Brune A."/>
        </authorList>
    </citation>
    <scope>NUCLEOTIDE SEQUENCE</scope>
    <source>
        <strain evidence="11">Ag5</strain>
    </source>
</reference>
<evidence type="ECO:0000256" key="6">
    <source>
        <dbReference type="ARBA" id="ARBA00023136"/>
    </source>
</evidence>
<evidence type="ECO:0008006" key="13">
    <source>
        <dbReference type="Google" id="ProtNLM"/>
    </source>
</evidence>
<dbReference type="InterPro" id="IPR006685">
    <property type="entry name" value="MscS_channel_2nd"/>
</dbReference>
<feature type="transmembrane region" description="Helical" evidence="8">
    <location>
        <begin position="115"/>
        <end position="134"/>
    </location>
</feature>
<accession>A0AAE4MJS8</accession>
<evidence type="ECO:0000259" key="10">
    <source>
        <dbReference type="Pfam" id="PF21082"/>
    </source>
</evidence>
<comment type="caution">
    <text evidence="11">The sequence shown here is derived from an EMBL/GenBank/DDBJ whole genome shotgun (WGS) entry which is preliminary data.</text>
</comment>
<feature type="domain" description="Mechanosensitive ion channel MscS C-terminal" evidence="10">
    <location>
        <begin position="212"/>
        <end position="299"/>
    </location>
</feature>
<evidence type="ECO:0000256" key="2">
    <source>
        <dbReference type="ARBA" id="ARBA00008017"/>
    </source>
</evidence>
<dbReference type="InterPro" id="IPR010920">
    <property type="entry name" value="LSM_dom_sf"/>
</dbReference>
<dbReference type="InterPro" id="IPR023408">
    <property type="entry name" value="MscS_beta-dom_sf"/>
</dbReference>
<dbReference type="SUPFAM" id="SSF50182">
    <property type="entry name" value="Sm-like ribonucleoproteins"/>
    <property type="match status" value="1"/>
</dbReference>
<dbReference type="PANTHER" id="PTHR30221:SF1">
    <property type="entry name" value="SMALL-CONDUCTANCE MECHANOSENSITIVE CHANNEL"/>
    <property type="match status" value="1"/>
</dbReference>
<evidence type="ECO:0000256" key="3">
    <source>
        <dbReference type="ARBA" id="ARBA00022475"/>
    </source>
</evidence>
<proteinExistence type="inferred from homology"/>
<evidence type="ECO:0000313" key="12">
    <source>
        <dbReference type="Proteomes" id="UP001271789"/>
    </source>
</evidence>
<dbReference type="GO" id="GO:0005886">
    <property type="term" value="C:plasma membrane"/>
    <property type="evidence" value="ECO:0007669"/>
    <property type="project" value="UniProtKB-SubCell"/>
</dbReference>
<feature type="transmembrane region" description="Helical" evidence="8">
    <location>
        <begin position="86"/>
        <end position="109"/>
    </location>
</feature>
<dbReference type="PANTHER" id="PTHR30221">
    <property type="entry name" value="SMALL-CONDUCTANCE MECHANOSENSITIVE CHANNEL"/>
    <property type="match status" value="1"/>
</dbReference>
<keyword evidence="12" id="KW-1185">Reference proteome</keyword>
<protein>
    <recommendedName>
        <fullName evidence="13">Mechanosensitive ion channel</fullName>
    </recommendedName>
</protein>
<keyword evidence="6 8" id="KW-0472">Membrane</keyword>
<dbReference type="Gene3D" id="3.30.70.100">
    <property type="match status" value="1"/>
</dbReference>
<evidence type="ECO:0000256" key="8">
    <source>
        <dbReference type="SAM" id="Phobius"/>
    </source>
</evidence>
<evidence type="ECO:0000256" key="7">
    <source>
        <dbReference type="SAM" id="MobiDB-lite"/>
    </source>
</evidence>
<dbReference type="Proteomes" id="UP001271789">
    <property type="component" value="Unassembled WGS sequence"/>
</dbReference>
<sequence>MLKFLDIPFHFNRYQVGEILVLENLLNSLYTVFSNVIETIYDNIGTVIYILVLLLATTVIARFVNKRFINYSKRVEKNMKMDITRFTMLRHVTIGCIYLAGIILILYTIPSLRSLSSTLLLSAGVIGIVIGIAAQDTFGNIISGIALTFFQPLRVGDLVTTDNVYGEVTDVNLRQTTIKTPDNRLVIIPNSVLNKATVTNWTLNDRSVRWPVTVQISYESDVDLARKIMMEEARKNKYVMSSELVYRMHPEVSEDVRVRMTTLDSSGINMSLDFWVADRDDAYSAECAIREGIKKRFDTEPSVTIPYPHMMIIEDDTECMRRFKKPEKTNDNANNNSEPEKEKVKN</sequence>
<comment type="similarity">
    <text evidence="2">Belongs to the MscS (TC 1.A.23) family.</text>
</comment>
<keyword evidence="3" id="KW-1003">Cell membrane</keyword>
<feature type="region of interest" description="Disordered" evidence="7">
    <location>
        <begin position="323"/>
        <end position="346"/>
    </location>
</feature>
<evidence type="ECO:0000259" key="9">
    <source>
        <dbReference type="Pfam" id="PF00924"/>
    </source>
</evidence>
<evidence type="ECO:0000256" key="5">
    <source>
        <dbReference type="ARBA" id="ARBA00022989"/>
    </source>
</evidence>
<dbReference type="Gene3D" id="1.10.287.1260">
    <property type="match status" value="1"/>
</dbReference>
<evidence type="ECO:0000313" key="11">
    <source>
        <dbReference type="EMBL" id="MDV0447125.1"/>
    </source>
</evidence>
<evidence type="ECO:0000256" key="1">
    <source>
        <dbReference type="ARBA" id="ARBA00004651"/>
    </source>
</evidence>
<dbReference type="Pfam" id="PF21082">
    <property type="entry name" value="MS_channel_3rd"/>
    <property type="match status" value="1"/>
</dbReference>
<feature type="transmembrane region" description="Helical" evidence="8">
    <location>
        <begin position="44"/>
        <end position="65"/>
    </location>
</feature>
<dbReference type="InterPro" id="IPR011014">
    <property type="entry name" value="MscS_channel_TM-2"/>
</dbReference>
<gene>
    <name evidence="11" type="ORF">MsAg5_09990</name>
</gene>
<dbReference type="Pfam" id="PF00924">
    <property type="entry name" value="MS_channel_2nd"/>
    <property type="match status" value="1"/>
</dbReference>
<dbReference type="Gene3D" id="2.30.30.60">
    <property type="match status" value="1"/>
</dbReference>
<dbReference type="GO" id="GO:0008381">
    <property type="term" value="F:mechanosensitive monoatomic ion channel activity"/>
    <property type="evidence" value="ECO:0007669"/>
    <property type="project" value="InterPro"/>
</dbReference>
<dbReference type="InterPro" id="IPR045275">
    <property type="entry name" value="MscS_archaea/bacteria_type"/>
</dbReference>
<keyword evidence="5 8" id="KW-1133">Transmembrane helix</keyword>
<dbReference type="SUPFAM" id="SSF82689">
    <property type="entry name" value="Mechanosensitive channel protein MscS (YggB), C-terminal domain"/>
    <property type="match status" value="1"/>
</dbReference>
<feature type="domain" description="Mechanosensitive ion channel MscS" evidence="9">
    <location>
        <begin position="136"/>
        <end position="202"/>
    </location>
</feature>
<organism evidence="11 12">
    <name type="scientific">Methanolapillus africanus</name>
    <dbReference type="NCBI Taxonomy" id="3028297"/>
    <lineage>
        <taxon>Archaea</taxon>
        <taxon>Methanobacteriati</taxon>
        <taxon>Methanobacteriota</taxon>
        <taxon>Stenosarchaea group</taxon>
        <taxon>Methanomicrobia</taxon>
        <taxon>Methanosarcinales</taxon>
        <taxon>Methanosarcinaceae</taxon>
        <taxon>Methanolapillus</taxon>
    </lineage>
</organism>